<feature type="transmembrane region" description="Helical" evidence="6">
    <location>
        <begin position="43"/>
        <end position="62"/>
    </location>
</feature>
<dbReference type="PANTHER" id="PTHR31621">
    <property type="entry name" value="PROTEIN DMP3"/>
    <property type="match status" value="1"/>
</dbReference>
<evidence type="ECO:0000256" key="3">
    <source>
        <dbReference type="ARBA" id="ARBA00022692"/>
    </source>
</evidence>
<feature type="transmembrane region" description="Helical" evidence="6">
    <location>
        <begin position="106"/>
        <end position="124"/>
    </location>
</feature>
<protein>
    <submittedName>
        <fullName evidence="7">Uncharacterized protein</fullName>
    </submittedName>
</protein>
<evidence type="ECO:0000256" key="5">
    <source>
        <dbReference type="ARBA" id="ARBA00023136"/>
    </source>
</evidence>
<dbReference type="InterPro" id="IPR007770">
    <property type="entry name" value="DMP"/>
</dbReference>
<keyword evidence="8" id="KW-1185">Reference proteome</keyword>
<reference evidence="7 8" key="1">
    <citation type="journal article" date="2018" name="Proc. Natl. Acad. Sci. U.S.A.">
        <title>Draft genome sequence of Camellia sinensis var. sinensis provides insights into the evolution of the tea genome and tea quality.</title>
        <authorList>
            <person name="Wei C."/>
            <person name="Yang H."/>
            <person name="Wang S."/>
            <person name="Zhao J."/>
            <person name="Liu C."/>
            <person name="Gao L."/>
            <person name="Xia E."/>
            <person name="Lu Y."/>
            <person name="Tai Y."/>
            <person name="She G."/>
            <person name="Sun J."/>
            <person name="Cao H."/>
            <person name="Tong W."/>
            <person name="Gao Q."/>
            <person name="Li Y."/>
            <person name="Deng W."/>
            <person name="Jiang X."/>
            <person name="Wang W."/>
            <person name="Chen Q."/>
            <person name="Zhang S."/>
            <person name="Li H."/>
            <person name="Wu J."/>
            <person name="Wang P."/>
            <person name="Li P."/>
            <person name="Shi C."/>
            <person name="Zheng F."/>
            <person name="Jian J."/>
            <person name="Huang B."/>
            <person name="Shan D."/>
            <person name="Shi M."/>
            <person name="Fang C."/>
            <person name="Yue Y."/>
            <person name="Li F."/>
            <person name="Li D."/>
            <person name="Wei S."/>
            <person name="Han B."/>
            <person name="Jiang C."/>
            <person name="Yin Y."/>
            <person name="Xia T."/>
            <person name="Zhang Z."/>
            <person name="Bennetzen J.L."/>
            <person name="Zhao S."/>
            <person name="Wan X."/>
        </authorList>
    </citation>
    <scope>NUCLEOTIDE SEQUENCE [LARGE SCALE GENOMIC DNA]</scope>
    <source>
        <strain evidence="8">cv. Shuchazao</strain>
        <tissue evidence="7">Leaf</tissue>
    </source>
</reference>
<evidence type="ECO:0000313" key="8">
    <source>
        <dbReference type="Proteomes" id="UP000306102"/>
    </source>
</evidence>
<proteinExistence type="inferred from homology"/>
<dbReference type="Proteomes" id="UP000306102">
    <property type="component" value="Unassembled WGS sequence"/>
</dbReference>
<evidence type="ECO:0000256" key="2">
    <source>
        <dbReference type="ARBA" id="ARBA00008707"/>
    </source>
</evidence>
<evidence type="ECO:0000256" key="4">
    <source>
        <dbReference type="ARBA" id="ARBA00022989"/>
    </source>
</evidence>
<gene>
    <name evidence="7" type="ORF">TEA_019525</name>
</gene>
<dbReference type="PANTHER" id="PTHR31621:SF6">
    <property type="entry name" value="PROTEIN DMP7"/>
    <property type="match status" value="1"/>
</dbReference>
<evidence type="ECO:0000256" key="6">
    <source>
        <dbReference type="SAM" id="Phobius"/>
    </source>
</evidence>
<keyword evidence="4 6" id="KW-1133">Transmembrane helix</keyword>
<dbReference type="AlphaFoldDB" id="A0A4S4F2M5"/>
<dbReference type="Pfam" id="PF05078">
    <property type="entry name" value="DUF679"/>
    <property type="match status" value="1"/>
</dbReference>
<comment type="caution">
    <text evidence="7">The sequence shown here is derived from an EMBL/GenBank/DDBJ whole genome shotgun (WGS) entry which is preliminary data.</text>
</comment>
<keyword evidence="5 6" id="KW-0472">Membrane</keyword>
<keyword evidence="3 6" id="KW-0812">Transmembrane</keyword>
<comment type="similarity">
    <text evidence="2">Belongs to the plant DMP1 protein family.</text>
</comment>
<organism evidence="7 8">
    <name type="scientific">Camellia sinensis var. sinensis</name>
    <name type="common">China tea</name>
    <dbReference type="NCBI Taxonomy" id="542762"/>
    <lineage>
        <taxon>Eukaryota</taxon>
        <taxon>Viridiplantae</taxon>
        <taxon>Streptophyta</taxon>
        <taxon>Embryophyta</taxon>
        <taxon>Tracheophyta</taxon>
        <taxon>Spermatophyta</taxon>
        <taxon>Magnoliopsida</taxon>
        <taxon>eudicotyledons</taxon>
        <taxon>Gunneridae</taxon>
        <taxon>Pentapetalae</taxon>
        <taxon>asterids</taxon>
        <taxon>Ericales</taxon>
        <taxon>Theaceae</taxon>
        <taxon>Camellia</taxon>
    </lineage>
</organism>
<evidence type="ECO:0000256" key="1">
    <source>
        <dbReference type="ARBA" id="ARBA00004141"/>
    </source>
</evidence>
<dbReference type="EMBL" id="SDRB02000199">
    <property type="protein sequence ID" value="THG23728.1"/>
    <property type="molecule type" value="Genomic_DNA"/>
</dbReference>
<accession>A0A4S4F2M5</accession>
<evidence type="ECO:0000313" key="7">
    <source>
        <dbReference type="EMBL" id="THG23728.1"/>
    </source>
</evidence>
<dbReference type="GO" id="GO:0010256">
    <property type="term" value="P:endomembrane system organization"/>
    <property type="evidence" value="ECO:0007669"/>
    <property type="project" value="TreeGrafter"/>
</dbReference>
<dbReference type="GO" id="GO:0016020">
    <property type="term" value="C:membrane"/>
    <property type="evidence" value="ECO:0007669"/>
    <property type="project" value="UniProtKB-SubCell"/>
</dbReference>
<sequence length="176" mass="19523">MDNIKQEIAAPLEAAVEEQLSQPLLEDQPLTPGKPKKIPRQKASMTLCFLGICGLSCFLVCFTDSFKDERGKVRYGLLATRRGLWVIDGSVTIPAEKAAKYSLKMVDFFYAFISIVVFSAVALFDQNVVKCFYSNPSDEAKELLETLPIGVGVICSRLFVAFPTNRQGIGFPHSHR</sequence>
<dbReference type="GO" id="GO:0005737">
    <property type="term" value="C:cytoplasm"/>
    <property type="evidence" value="ECO:0007669"/>
    <property type="project" value="UniProtKB-ARBA"/>
</dbReference>
<name>A0A4S4F2M5_CAMSN</name>
<comment type="subcellular location">
    <subcellularLocation>
        <location evidence="1">Membrane</location>
        <topology evidence="1">Multi-pass membrane protein</topology>
    </subcellularLocation>
</comment>